<dbReference type="Gene3D" id="1.10.8.500">
    <property type="entry name" value="HAMP domain in histidine kinase"/>
    <property type="match status" value="1"/>
</dbReference>
<dbReference type="PANTHER" id="PTHR32089:SF114">
    <property type="entry name" value="METHYL-ACCEPTING CHEMOTAXIS PROTEIN MCPB"/>
    <property type="match status" value="1"/>
</dbReference>
<gene>
    <name evidence="13" type="primary">mcp2</name>
    <name evidence="13" type="ORF">CLPU_2c00590</name>
</gene>
<evidence type="ECO:0000256" key="1">
    <source>
        <dbReference type="ARBA" id="ARBA00004651"/>
    </source>
</evidence>
<evidence type="ECO:0000259" key="12">
    <source>
        <dbReference type="PROSITE" id="PS50885"/>
    </source>
</evidence>
<sequence>MMIVFIIIPLIASGWGAYLTSIDIIDGEYEDLGKSIGNEVSNHINSYITEIESSLKLISHISKADRLVNNPEYEGEIIDNFNRFIKSYNVSNIYLGTTDGKFYHIPETETPEDFDCRERVWYKGAMKNKDISWSDPYIDVRTKETMIAVSVPVYDNTNNIIGVMGIDVPINRFSDTIKNIKIGEKGFAIIYDSKGKVMAHKDKANVGKTSNSKELLVAIKENKSLVDYEIRENGNMEKQYAVINNLEKLNWKVVSNIYASEVSQEARGILNSTLIIGLITIIVGAVVAYLFARSITNPINTLVKNMEKLEDGDFNVKCKVKNGDEIGKLSESFNNMVDKLSNLIIHVKKVSSEVTNSAQLLASTSEENSASASQISRAIEEIAKGATEQAQDTEKGVQIVSILSDKLVELSNNSETMMKSAENIMKTSELSAGLVKELETKTKESNESTNRIEGAILSLDKKINYIEEILQTIDSISDQTNLLALNASIEAARAGKYGKGFAVVAEEIRTLSYDSKKLSDEIKEVILDVEGESRNTIKAMNGVKEITKEQTESVFEVSKSFDIISNIIKEITKKIESIDNYVHSMSQDKEEIVFSMENISAVSEEAAAASEEVSASIEEQTSSIEEVAKSSSKLNDLANILNKEINVFKI</sequence>
<evidence type="ECO:0000313" key="13">
    <source>
        <dbReference type="EMBL" id="KNF09608.1"/>
    </source>
</evidence>
<dbReference type="InterPro" id="IPR029151">
    <property type="entry name" value="Sensor-like_sf"/>
</dbReference>
<dbReference type="STRING" id="1503.CLPU_2c00590"/>
<dbReference type="CDD" id="cd06225">
    <property type="entry name" value="HAMP"/>
    <property type="match status" value="1"/>
</dbReference>
<keyword evidence="14" id="KW-1185">Reference proteome</keyword>
<name>A0A0L0WDQ3_GOTPU</name>
<reference evidence="14" key="1">
    <citation type="submission" date="2015-07" db="EMBL/GenBank/DDBJ databases">
        <title>Draft genome sequence of the purine-degrading Gottschalkia purinilyticum DSM 1384 (formerly Clostridium purinilyticum).</title>
        <authorList>
            <person name="Poehlein A."/>
            <person name="Schiel-Bengelsdorf B."/>
            <person name="Bengelsdorf F.R."/>
            <person name="Daniel R."/>
            <person name="Duerre P."/>
        </authorList>
    </citation>
    <scope>NUCLEOTIDE SEQUENCE [LARGE SCALE GENOMIC DNA]</scope>
    <source>
        <strain evidence="14">DSM 1384</strain>
    </source>
</reference>
<dbReference type="Gene3D" id="3.30.450.20">
    <property type="entry name" value="PAS domain"/>
    <property type="match status" value="2"/>
</dbReference>
<feature type="domain" description="Methyl-accepting transducer" evidence="11">
    <location>
        <begin position="364"/>
        <end position="621"/>
    </location>
</feature>
<keyword evidence="4 10" id="KW-0812">Transmembrane</keyword>
<dbReference type="Pfam" id="PF02743">
    <property type="entry name" value="dCache_1"/>
    <property type="match status" value="1"/>
</dbReference>
<dbReference type="SMART" id="SM00283">
    <property type="entry name" value="MA"/>
    <property type="match status" value="1"/>
</dbReference>
<evidence type="ECO:0000256" key="7">
    <source>
        <dbReference type="ARBA" id="ARBA00023224"/>
    </source>
</evidence>
<dbReference type="Proteomes" id="UP000037267">
    <property type="component" value="Unassembled WGS sequence"/>
</dbReference>
<protein>
    <submittedName>
        <fullName evidence="13">Methyl-accepting chemotaxis sensory transducer with cache sensor Mcp</fullName>
    </submittedName>
</protein>
<evidence type="ECO:0000256" key="4">
    <source>
        <dbReference type="ARBA" id="ARBA00022692"/>
    </source>
</evidence>
<proteinExistence type="inferred from homology"/>
<dbReference type="Pfam" id="PF00015">
    <property type="entry name" value="MCPsignal"/>
    <property type="match status" value="1"/>
</dbReference>
<keyword evidence="3" id="KW-0145">Chemotaxis</keyword>
<dbReference type="SUPFAM" id="SSF58104">
    <property type="entry name" value="Methyl-accepting chemotaxis protein (MCP) signaling domain"/>
    <property type="match status" value="1"/>
</dbReference>
<dbReference type="GO" id="GO:0005886">
    <property type="term" value="C:plasma membrane"/>
    <property type="evidence" value="ECO:0007669"/>
    <property type="project" value="UniProtKB-SubCell"/>
</dbReference>
<dbReference type="InterPro" id="IPR004089">
    <property type="entry name" value="MCPsignal_dom"/>
</dbReference>
<feature type="domain" description="HAMP" evidence="12">
    <location>
        <begin position="293"/>
        <end position="345"/>
    </location>
</feature>
<comment type="caution">
    <text evidence="13">The sequence shown here is derived from an EMBL/GenBank/DDBJ whole genome shotgun (WGS) entry which is preliminary data.</text>
</comment>
<dbReference type="PANTHER" id="PTHR32089">
    <property type="entry name" value="METHYL-ACCEPTING CHEMOTAXIS PROTEIN MCPB"/>
    <property type="match status" value="1"/>
</dbReference>
<dbReference type="GO" id="GO:0006935">
    <property type="term" value="P:chemotaxis"/>
    <property type="evidence" value="ECO:0007669"/>
    <property type="project" value="UniProtKB-KW"/>
</dbReference>
<accession>A0A0L0WDQ3</accession>
<dbReference type="AlphaFoldDB" id="A0A0L0WDQ3"/>
<evidence type="ECO:0000256" key="9">
    <source>
        <dbReference type="PROSITE-ProRule" id="PRU00284"/>
    </source>
</evidence>
<dbReference type="SUPFAM" id="SSF103190">
    <property type="entry name" value="Sensory domain-like"/>
    <property type="match status" value="1"/>
</dbReference>
<dbReference type="PROSITE" id="PS50111">
    <property type="entry name" value="CHEMOTAXIS_TRANSDUC_2"/>
    <property type="match status" value="1"/>
</dbReference>
<dbReference type="SMART" id="SM00304">
    <property type="entry name" value="HAMP"/>
    <property type="match status" value="1"/>
</dbReference>
<keyword evidence="6 10" id="KW-0472">Membrane</keyword>
<comment type="similarity">
    <text evidence="8">Belongs to the methyl-accepting chemotaxis (MCP) protein family.</text>
</comment>
<comment type="subcellular location">
    <subcellularLocation>
        <location evidence="1">Cell membrane</location>
        <topology evidence="1">Multi-pass membrane protein</topology>
    </subcellularLocation>
</comment>
<evidence type="ECO:0000256" key="3">
    <source>
        <dbReference type="ARBA" id="ARBA00022500"/>
    </source>
</evidence>
<organism evidence="13 14">
    <name type="scientific">Gottschalkia purinilytica</name>
    <name type="common">Clostridium purinilyticum</name>
    <dbReference type="NCBI Taxonomy" id="1503"/>
    <lineage>
        <taxon>Bacteria</taxon>
        <taxon>Bacillati</taxon>
        <taxon>Bacillota</taxon>
        <taxon>Tissierellia</taxon>
        <taxon>Tissierellales</taxon>
        <taxon>Gottschalkiaceae</taxon>
        <taxon>Gottschalkia</taxon>
    </lineage>
</organism>
<evidence type="ECO:0000256" key="2">
    <source>
        <dbReference type="ARBA" id="ARBA00022475"/>
    </source>
</evidence>
<evidence type="ECO:0000259" key="11">
    <source>
        <dbReference type="PROSITE" id="PS50111"/>
    </source>
</evidence>
<evidence type="ECO:0000256" key="5">
    <source>
        <dbReference type="ARBA" id="ARBA00022989"/>
    </source>
</evidence>
<dbReference type="Pfam" id="PF00672">
    <property type="entry name" value="HAMP"/>
    <property type="match status" value="1"/>
</dbReference>
<evidence type="ECO:0000313" key="14">
    <source>
        <dbReference type="Proteomes" id="UP000037267"/>
    </source>
</evidence>
<keyword evidence="2" id="KW-1003">Cell membrane</keyword>
<evidence type="ECO:0000256" key="6">
    <source>
        <dbReference type="ARBA" id="ARBA00023136"/>
    </source>
</evidence>
<keyword evidence="7 9" id="KW-0807">Transducer</keyword>
<dbReference type="CDD" id="cd12912">
    <property type="entry name" value="PDC2_MCP_like"/>
    <property type="match status" value="1"/>
</dbReference>
<dbReference type="InterPro" id="IPR033479">
    <property type="entry name" value="dCache_1"/>
</dbReference>
<dbReference type="InterPro" id="IPR003660">
    <property type="entry name" value="HAMP_dom"/>
</dbReference>
<feature type="transmembrane region" description="Helical" evidence="10">
    <location>
        <begin position="269"/>
        <end position="292"/>
    </location>
</feature>
<dbReference type="PROSITE" id="PS50885">
    <property type="entry name" value="HAMP"/>
    <property type="match status" value="1"/>
</dbReference>
<evidence type="ECO:0000256" key="8">
    <source>
        <dbReference type="ARBA" id="ARBA00029447"/>
    </source>
</evidence>
<dbReference type="Gene3D" id="1.10.287.950">
    <property type="entry name" value="Methyl-accepting chemotaxis protein"/>
    <property type="match status" value="1"/>
</dbReference>
<dbReference type="CDD" id="cd18773">
    <property type="entry name" value="PDC1_HK_sensor"/>
    <property type="match status" value="1"/>
</dbReference>
<keyword evidence="5 10" id="KW-1133">Transmembrane helix</keyword>
<evidence type="ECO:0000256" key="10">
    <source>
        <dbReference type="SAM" id="Phobius"/>
    </source>
</evidence>
<dbReference type="EMBL" id="LGSS01000002">
    <property type="protein sequence ID" value="KNF09608.1"/>
    <property type="molecule type" value="Genomic_DNA"/>
</dbReference>
<dbReference type="GO" id="GO:0007165">
    <property type="term" value="P:signal transduction"/>
    <property type="evidence" value="ECO:0007669"/>
    <property type="project" value="UniProtKB-KW"/>
</dbReference>